<evidence type="ECO:0000313" key="2">
    <source>
        <dbReference type="EMBL" id="CAG9999902.1"/>
    </source>
</evidence>
<dbReference type="Proteomes" id="UP000754883">
    <property type="component" value="Unassembled WGS sequence"/>
</dbReference>
<protein>
    <submittedName>
        <fullName evidence="2">Uncharacterized protein</fullName>
    </submittedName>
</protein>
<feature type="compositionally biased region" description="Polar residues" evidence="1">
    <location>
        <begin position="509"/>
        <end position="527"/>
    </location>
</feature>
<feature type="region of interest" description="Disordered" evidence="1">
    <location>
        <begin position="509"/>
        <end position="530"/>
    </location>
</feature>
<gene>
    <name evidence="2" type="ORF">CBYS24578_00002795</name>
</gene>
<sequence length="868" mass="95323">MPSSHRRLVHWHAERLLTGKGRELAPGESRFVSYYAPSLDGGLHNVSIGQSISAPAEAGSAKEAPRRPSKIEAPSQSFIAVTPRFSLAPGIIDSVYPTPGISVEHTILPHMVFTDPHLPWSRSPSPAHIPEDEEKENPRSRSTWLALLVFSLDELQLSQSQIKHVFQNMPPDVKLEQSETCTLRTLARHTPLLNGIENLVNTTGFKEREDARDAAEPTELIMVPGKLFNGLFVAPDGPRDKLDVACYKHMAHVRQVATDGMVNAGADSNEAIFSVVVSRRTGPIDADTSSVMIAHLVSLSWDDEMPVPKDEDRVAMVSLHSWTYTCLASKTKAKTSNMLATLGDHLTVLRTDDVRGEAPATPKGEEKDLDALIAARRRGGYTVTHHRTVTGEVTAALFRGPLTPVQVPRPLTNNMLMLSNFGTDLAIFDPRLSLIDITYSSAWQLGKSLAMADEAFCAALARYRNAVQGGGLKAAKRDVHALFGHDGYGAQERAAGRMADLVRGLNEMNTPLHTRGGDTTTVSTNRWSNDDAHEDERGVRILSVDMLSQSSPHIVSPDYALIYSWVLDKVYLNDIPAQYLIPDPAFLPEETLRFFHIDANWVDALIDGALSLANHWGDKPEQDLSRASIKKAINKRLRTADKSLGGWHVQMPRYGFLLRSQLLVQFPDLAVNVKFSDTRSQPIDLEGVEVGTGVNPPANTPTQQPILVQKRIAPDTMYVLFDAAPPDLQRITFTVPPHQQCFRAGHSLTADNLQFILRKNYTTKEQPPGQKRGEGLGNRVFNSDGTPTAVFNWQTRTLNPAAFGQYLVNELSAAMKGYFDDKGPISAVIALQLNDGILELDIGDANAQATSAPFSLFQLSIPSEAKAE</sequence>
<keyword evidence="3" id="KW-1185">Reference proteome</keyword>
<evidence type="ECO:0000313" key="3">
    <source>
        <dbReference type="Proteomes" id="UP000754883"/>
    </source>
</evidence>
<reference evidence="2" key="1">
    <citation type="submission" date="2021-10" db="EMBL/GenBank/DDBJ databases">
        <authorList>
            <person name="Piombo E."/>
        </authorList>
    </citation>
    <scope>NUCLEOTIDE SEQUENCE</scope>
</reference>
<evidence type="ECO:0000256" key="1">
    <source>
        <dbReference type="SAM" id="MobiDB-lite"/>
    </source>
</evidence>
<name>A0A9N9Y9Y7_9HYPO</name>
<accession>A0A9N9Y9Y7</accession>
<organism evidence="2 3">
    <name type="scientific">Clonostachys byssicola</name>
    <dbReference type="NCBI Taxonomy" id="160290"/>
    <lineage>
        <taxon>Eukaryota</taxon>
        <taxon>Fungi</taxon>
        <taxon>Dikarya</taxon>
        <taxon>Ascomycota</taxon>
        <taxon>Pezizomycotina</taxon>
        <taxon>Sordariomycetes</taxon>
        <taxon>Hypocreomycetidae</taxon>
        <taxon>Hypocreales</taxon>
        <taxon>Bionectriaceae</taxon>
        <taxon>Clonostachys</taxon>
    </lineage>
</organism>
<proteinExistence type="predicted"/>
<dbReference type="EMBL" id="CABFNO020001553">
    <property type="protein sequence ID" value="CAG9999902.1"/>
    <property type="molecule type" value="Genomic_DNA"/>
</dbReference>
<comment type="caution">
    <text evidence="2">The sequence shown here is derived from an EMBL/GenBank/DDBJ whole genome shotgun (WGS) entry which is preliminary data.</text>
</comment>
<dbReference type="AlphaFoldDB" id="A0A9N9Y9Y7"/>
<dbReference type="OrthoDB" id="3029913at2759"/>